<organism evidence="2 3">
    <name type="scientific">Alteromonas naphthalenivorans</name>
    <dbReference type="NCBI Taxonomy" id="715451"/>
    <lineage>
        <taxon>Bacteria</taxon>
        <taxon>Pseudomonadati</taxon>
        <taxon>Pseudomonadota</taxon>
        <taxon>Gammaproteobacteria</taxon>
        <taxon>Alteromonadales</taxon>
        <taxon>Alteromonadaceae</taxon>
        <taxon>Alteromonas/Salinimonas group</taxon>
        <taxon>Alteromonas</taxon>
    </lineage>
</organism>
<sequence length="423" mass="48128">MVSKTIKKWVFWTHLVAGLIAGILVLCMSFTGVLLTYERQIVEFSERLHDVEPAKLSTHAGEKAVRHEDEHIGEYIGGYTDTQAHSAVSARISTARARISTDEVVTILQALKPNEPHIYVRWVNREGAAIPAWAGRYSFLLHPYTGEILREGEGMVGEFFHVVTDFHRYFSLAGDYRVVGKNITAYANLVFLFLIVSGLYLWLPKRLNLRALKQQFLLPKTYQNSHHRNRQWHVVFGIWCLIPLFIIALTATIFHFDWANKAIYGAFGESVPTREQHEEITSLAADEVPYETLFKSAQQHANANGYADWYSMWMEIGEDIQEARFFIDKSIGHRQELAYSLFFDTQTGKVTKVLRKQDWSRGGQAWGTARFLHTGEYFGVVGQTVAGLVSLLACVLVYTGIVLAWRRLVSEPKRLRENAGANS</sequence>
<dbReference type="PANTHER" id="PTHR34219">
    <property type="entry name" value="IRON-REGULATED INNER MEMBRANE PROTEIN-RELATED"/>
    <property type="match status" value="1"/>
</dbReference>
<dbReference type="HOGENOM" id="CLU_031962_2_0_6"/>
<dbReference type="Pfam" id="PF03929">
    <property type="entry name" value="PepSY_TM"/>
    <property type="match status" value="1"/>
</dbReference>
<keyword evidence="1" id="KW-0812">Transmembrane</keyword>
<dbReference type="OrthoDB" id="9791166at2"/>
<feature type="transmembrane region" description="Helical" evidence="1">
    <location>
        <begin position="185"/>
        <end position="203"/>
    </location>
</feature>
<name>F5Z5D4_ALTNA</name>
<dbReference type="RefSeq" id="WP_013785781.1">
    <property type="nucleotide sequence ID" value="NC_015554.1"/>
</dbReference>
<reference evidence="2 3" key="1">
    <citation type="journal article" date="2011" name="J. Bacteriol.">
        <title>Complete genome sequence of the polycyclic aromatic hydrocarbon-degrading bacterium Alteromonas sp. strain SN2.</title>
        <authorList>
            <person name="Jin H.M."/>
            <person name="Jeong H."/>
            <person name="Moon E.J."/>
            <person name="Math R.K."/>
            <person name="Lee K."/>
            <person name="Kim H.J."/>
            <person name="Jeon C.O."/>
            <person name="Oh T.K."/>
            <person name="Kim J.F."/>
        </authorList>
    </citation>
    <scope>NUCLEOTIDE SEQUENCE [LARGE SCALE GENOMIC DNA]</scope>
    <source>
        <strain evidence="3">JCM 17741 / KACC 18427 / KCTC 11700BP / SN2</strain>
    </source>
</reference>
<feature type="transmembrane region" description="Helical" evidence="1">
    <location>
        <begin position="12"/>
        <end position="37"/>
    </location>
</feature>
<dbReference type="AlphaFoldDB" id="F5Z5D4"/>
<dbReference type="eggNOG" id="COG3182">
    <property type="taxonomic scope" value="Bacteria"/>
</dbReference>
<keyword evidence="3" id="KW-1185">Reference proteome</keyword>
<keyword evidence="1" id="KW-1133">Transmembrane helix</keyword>
<evidence type="ECO:0000313" key="3">
    <source>
        <dbReference type="Proteomes" id="UP000000683"/>
    </source>
</evidence>
<dbReference type="PANTHER" id="PTHR34219:SF3">
    <property type="entry name" value="BLL7967 PROTEIN"/>
    <property type="match status" value="1"/>
</dbReference>
<gene>
    <name evidence="2" type="ordered locus">ambt_16775</name>
</gene>
<evidence type="ECO:0000256" key="1">
    <source>
        <dbReference type="SAM" id="Phobius"/>
    </source>
</evidence>
<feature type="transmembrane region" description="Helical" evidence="1">
    <location>
        <begin position="234"/>
        <end position="256"/>
    </location>
</feature>
<dbReference type="EMBL" id="CP002339">
    <property type="protein sequence ID" value="AEF04860.1"/>
    <property type="molecule type" value="Genomic_DNA"/>
</dbReference>
<accession>F5Z5D4</accession>
<evidence type="ECO:0008006" key="4">
    <source>
        <dbReference type="Google" id="ProtNLM"/>
    </source>
</evidence>
<protein>
    <recommendedName>
        <fullName evidence="4">PepSY domain-containing protein</fullName>
    </recommendedName>
</protein>
<dbReference type="Proteomes" id="UP000000683">
    <property type="component" value="Chromosome"/>
</dbReference>
<feature type="transmembrane region" description="Helical" evidence="1">
    <location>
        <begin position="385"/>
        <end position="405"/>
    </location>
</feature>
<dbReference type="KEGG" id="alt:ambt_16775"/>
<evidence type="ECO:0000313" key="2">
    <source>
        <dbReference type="EMBL" id="AEF04860.1"/>
    </source>
</evidence>
<dbReference type="InterPro" id="IPR005625">
    <property type="entry name" value="PepSY-ass_TM"/>
</dbReference>
<proteinExistence type="predicted"/>
<keyword evidence="1" id="KW-0472">Membrane</keyword>